<keyword evidence="1" id="KW-0433">Leucine-rich repeat</keyword>
<sequence>MYITLDMVHAQQKAIHEHLFPEEQGKELSTFHQTTLALVGDHEAEKTWMAREICEYSPVVRNPNYVCEEDIVSTVKNMLPQGQENSMKIFINQAISMPEYIANNLGDDQVSRVDLVMDKEAATITTYMIRDFLLKKGFFHEIFPILITDKSYLYEEIGSQMRRIDTSDDGKNYDRRRCMLLILHDVLSSRTRSLTSSQEVSHALIPERMEKVIEIKPFSGVEFDKILSDKEATLISSVKMLFDKFFSTQLPAAVAMMIAEVNKIIKQNHSRIPMLENHMRKAANYKEADGQEKIISEVMQYLYDMLPSDNIVTLINLLKHEGSPLSKLRVLVLRGCHMLESIDHVKKMESLEMLEICGARSLKEIPDEVFGKMPKLRSLHLSALPVKYLPSSFSELTELRWLILRDCSCLEEVPSLKAFKSLQLVDISGACSLAKFEDKKVDSPVEINPEALTYLSLGGCDQLNELFTLKTCSGLQILDLSDNNSLRETSIDFLATQGLRILDMSKTKSVVYVPILATLLDLSGLIFPISCSDEIEKIDFANLKCLRHLNLSNTKIRRLQSLCGLGSLGKLLLRDCQFLKELPQMEELDRLEMLDLSGACSLRKIRDPKHLSDLFRCLRHLNLSRTKVKNLPSLSYHGALCELLLRDCQLLEQLPYMKELRTLEKLDLSGCCLLKEIPDGESLSQMRNLRQLLLSDCTNLRKLPVLGALEKLEVLNLSGCSAVTGIADLSFNRITSLRQLNLSETNIEVLPASLSKLVNLHQLLLRDCINLEELPSLESLMNLQQLDLRGAISLRKTVAKFLEKMTKLRFLDLSNTRLILPRMLGTNLSLLSLSNCSSLNYVPLNQLEKLIHLETLDLRGIKVRDFPYWIANLIHLKSLYLPDLNEIPQLDWGRIKRLPDVLNWDECGMFANFDLHTSTRCPSLTINSTKIFHYLLDKDANIWDKCFEGFHISVCSSSNISGEDRLFFCSGDESSSLQEIHFKSLSCPKEQGEGSVEISGHDEEFPAGVEEVLKREVYIFLTRNKFIKHLSDIGKDNMLAMKGLWLDGCANIESIFSENQDIIKMDQSFEILWVSNLVNLLPENLEFLRIKFCCRLKYVFQPDCADFALHKLRELHLIELPELVSIGIILYSIQSINIRNCPSLISSDCEIIFEQTVSQSHEVISCNYYYTFYWLLLSASLTSRSSGLQK</sequence>
<dbReference type="PROSITE" id="PS51450">
    <property type="entry name" value="LRR"/>
    <property type="match status" value="1"/>
</dbReference>
<dbReference type="AlphaFoldDB" id="A0A978VAZ4"/>
<evidence type="ECO:0000313" key="4">
    <source>
        <dbReference type="Proteomes" id="UP000813462"/>
    </source>
</evidence>
<evidence type="ECO:0000256" key="2">
    <source>
        <dbReference type="ARBA" id="ARBA00022737"/>
    </source>
</evidence>
<keyword evidence="2" id="KW-0677">Repeat</keyword>
<reference evidence="3" key="1">
    <citation type="journal article" date="2021" name="Front. Plant Sci.">
        <title>Chromosome-Scale Genome Assembly for Chinese Sour Jujube and Insights Into Its Genome Evolution and Domestication Signature.</title>
        <authorList>
            <person name="Shen L.-Y."/>
            <person name="Luo H."/>
            <person name="Wang X.-L."/>
            <person name="Wang X.-M."/>
            <person name="Qiu X.-J."/>
            <person name="Liu H."/>
            <person name="Zhou S.-S."/>
            <person name="Jia K.-H."/>
            <person name="Nie S."/>
            <person name="Bao Y.-T."/>
            <person name="Zhang R.-G."/>
            <person name="Yun Q.-Z."/>
            <person name="Chai Y.-H."/>
            <person name="Lu J.-Y."/>
            <person name="Li Y."/>
            <person name="Zhao S.-W."/>
            <person name="Mao J.-F."/>
            <person name="Jia S.-G."/>
            <person name="Mao Y.-M."/>
        </authorList>
    </citation>
    <scope>NUCLEOTIDE SEQUENCE</scope>
    <source>
        <strain evidence="3">AT0</strain>
        <tissue evidence="3">Leaf</tissue>
    </source>
</reference>
<dbReference type="InterPro" id="IPR032675">
    <property type="entry name" value="LRR_dom_sf"/>
</dbReference>
<dbReference type="Pfam" id="PF13855">
    <property type="entry name" value="LRR_8"/>
    <property type="match status" value="1"/>
</dbReference>
<dbReference type="SMART" id="SM00369">
    <property type="entry name" value="LRR_TYP"/>
    <property type="match status" value="6"/>
</dbReference>
<dbReference type="SUPFAM" id="SSF52058">
    <property type="entry name" value="L domain-like"/>
    <property type="match status" value="2"/>
</dbReference>
<dbReference type="SUPFAM" id="SSF52047">
    <property type="entry name" value="RNI-like"/>
    <property type="match status" value="1"/>
</dbReference>
<evidence type="ECO:0000256" key="1">
    <source>
        <dbReference type="ARBA" id="ARBA00022614"/>
    </source>
</evidence>
<proteinExistence type="predicted"/>
<dbReference type="PANTHER" id="PTHR47186:SF3">
    <property type="entry name" value="OS09G0267800 PROTEIN"/>
    <property type="match status" value="1"/>
</dbReference>
<dbReference type="Proteomes" id="UP000813462">
    <property type="component" value="Unassembled WGS sequence"/>
</dbReference>
<dbReference type="InterPro" id="IPR001611">
    <property type="entry name" value="Leu-rich_rpt"/>
</dbReference>
<accession>A0A978VAZ4</accession>
<protein>
    <recommendedName>
        <fullName evidence="5">Disease resistance protein At4g19050</fullName>
    </recommendedName>
</protein>
<comment type="caution">
    <text evidence="3">The sequence shown here is derived from an EMBL/GenBank/DDBJ whole genome shotgun (WGS) entry which is preliminary data.</text>
</comment>
<dbReference type="PANTHER" id="PTHR47186">
    <property type="entry name" value="LEUCINE-RICH REPEAT-CONTAINING PROTEIN 57"/>
    <property type="match status" value="1"/>
</dbReference>
<evidence type="ECO:0000313" key="3">
    <source>
        <dbReference type="EMBL" id="KAH7525079.1"/>
    </source>
</evidence>
<dbReference type="Gene3D" id="3.80.10.10">
    <property type="entry name" value="Ribonuclease Inhibitor"/>
    <property type="match status" value="3"/>
</dbReference>
<evidence type="ECO:0008006" key="5">
    <source>
        <dbReference type="Google" id="ProtNLM"/>
    </source>
</evidence>
<organism evidence="3 4">
    <name type="scientific">Ziziphus jujuba var. spinosa</name>
    <dbReference type="NCBI Taxonomy" id="714518"/>
    <lineage>
        <taxon>Eukaryota</taxon>
        <taxon>Viridiplantae</taxon>
        <taxon>Streptophyta</taxon>
        <taxon>Embryophyta</taxon>
        <taxon>Tracheophyta</taxon>
        <taxon>Spermatophyta</taxon>
        <taxon>Magnoliopsida</taxon>
        <taxon>eudicotyledons</taxon>
        <taxon>Gunneridae</taxon>
        <taxon>Pentapetalae</taxon>
        <taxon>rosids</taxon>
        <taxon>fabids</taxon>
        <taxon>Rosales</taxon>
        <taxon>Rhamnaceae</taxon>
        <taxon>Paliureae</taxon>
        <taxon>Ziziphus</taxon>
    </lineage>
</organism>
<dbReference type="InterPro" id="IPR003591">
    <property type="entry name" value="Leu-rich_rpt_typical-subtyp"/>
</dbReference>
<gene>
    <name evidence="3" type="ORF">FEM48_Zijuj06G0187000</name>
</gene>
<name>A0A978VAZ4_ZIZJJ</name>
<dbReference type="EMBL" id="JAEACU010000006">
    <property type="protein sequence ID" value="KAH7525079.1"/>
    <property type="molecule type" value="Genomic_DNA"/>
</dbReference>